<protein>
    <submittedName>
        <fullName evidence="2">Uncharacterized protein</fullName>
    </submittedName>
</protein>
<gene>
    <name evidence="2" type="ORF">BFJ68_g16361</name>
</gene>
<proteinExistence type="predicted"/>
<evidence type="ECO:0000256" key="1">
    <source>
        <dbReference type="SAM" id="MobiDB-lite"/>
    </source>
</evidence>
<name>A0A420PEB2_FUSOX</name>
<dbReference type="Proteomes" id="UP000285860">
    <property type="component" value="Unassembled WGS sequence"/>
</dbReference>
<comment type="caution">
    <text evidence="2">The sequence shown here is derived from an EMBL/GenBank/DDBJ whole genome shotgun (WGS) entry which is preliminary data.</text>
</comment>
<organism evidence="2 3">
    <name type="scientific">Fusarium oxysporum</name>
    <name type="common">Fusarium vascular wilt</name>
    <dbReference type="NCBI Taxonomy" id="5507"/>
    <lineage>
        <taxon>Eukaryota</taxon>
        <taxon>Fungi</taxon>
        <taxon>Dikarya</taxon>
        <taxon>Ascomycota</taxon>
        <taxon>Pezizomycotina</taxon>
        <taxon>Sordariomycetes</taxon>
        <taxon>Hypocreomycetidae</taxon>
        <taxon>Hypocreales</taxon>
        <taxon>Nectriaceae</taxon>
        <taxon>Fusarium</taxon>
        <taxon>Fusarium oxysporum species complex</taxon>
    </lineage>
</organism>
<feature type="compositionally biased region" description="Basic and acidic residues" evidence="1">
    <location>
        <begin position="9"/>
        <end position="18"/>
    </location>
</feature>
<dbReference type="EMBL" id="MRCY01000255">
    <property type="protein sequence ID" value="RKK90831.1"/>
    <property type="molecule type" value="Genomic_DNA"/>
</dbReference>
<sequence length="213" mass="23731">MAPQSVPVEVKKQRERDRGRKRRQQSRYQGQIERLQEADSHETVWLVSQVHHMEVDTTNCHLREHSLLGDPAASSAGGRRLLRETSNFEDACLGNDTSPRNYTSSATISSAVPVVRSPRNTRRTSSVFRAEADGMGARGVLEQRSFESAATPGLSDTDEESQPAIGRPRRDPALSGRELTRLRVQAYRALLYQLPLVLTSNTSFGGPCTILRF</sequence>
<reference evidence="2 3" key="1">
    <citation type="journal article" date="2018" name="Sci. Rep.">
        <title>Characterisation of pathogen-specific regions and novel effector candidates in Fusarium oxysporum f. sp. cepae.</title>
        <authorList>
            <person name="Armitage A.D."/>
            <person name="Taylor A."/>
            <person name="Sobczyk M.K."/>
            <person name="Baxter L."/>
            <person name="Greenfield B.P."/>
            <person name="Bates H.J."/>
            <person name="Wilson F."/>
            <person name="Jackson A.C."/>
            <person name="Ott S."/>
            <person name="Harrison R.J."/>
            <person name="Clarkson J.P."/>
        </authorList>
    </citation>
    <scope>NUCLEOTIDE SEQUENCE [LARGE SCALE GENOMIC DNA]</scope>
    <source>
        <strain evidence="2 3">Fo_A28</strain>
    </source>
</reference>
<dbReference type="VEuPathDB" id="FungiDB:FOZG_17688"/>
<dbReference type="AlphaFoldDB" id="A0A420PEB2"/>
<evidence type="ECO:0000313" key="2">
    <source>
        <dbReference type="EMBL" id="RKK90831.1"/>
    </source>
</evidence>
<accession>A0A420PEB2</accession>
<feature type="region of interest" description="Disordered" evidence="1">
    <location>
        <begin position="139"/>
        <end position="174"/>
    </location>
</feature>
<feature type="region of interest" description="Disordered" evidence="1">
    <location>
        <begin position="1"/>
        <end position="31"/>
    </location>
</feature>
<evidence type="ECO:0000313" key="3">
    <source>
        <dbReference type="Proteomes" id="UP000285860"/>
    </source>
</evidence>